<organism evidence="8 9">
    <name type="scientific">Araneus ventricosus</name>
    <name type="common">Orbweaver spider</name>
    <name type="synonym">Epeira ventricosa</name>
    <dbReference type="NCBI Taxonomy" id="182803"/>
    <lineage>
        <taxon>Eukaryota</taxon>
        <taxon>Metazoa</taxon>
        <taxon>Ecdysozoa</taxon>
        <taxon>Arthropoda</taxon>
        <taxon>Chelicerata</taxon>
        <taxon>Arachnida</taxon>
        <taxon>Araneae</taxon>
        <taxon>Araneomorphae</taxon>
        <taxon>Entelegynae</taxon>
        <taxon>Araneoidea</taxon>
        <taxon>Araneidae</taxon>
        <taxon>Araneus</taxon>
    </lineage>
</organism>
<dbReference type="Proteomes" id="UP000499080">
    <property type="component" value="Unassembled WGS sequence"/>
</dbReference>
<dbReference type="InterPro" id="IPR013087">
    <property type="entry name" value="Znf_C2H2_type"/>
</dbReference>
<accession>A0A4Y2PCZ4</accession>
<feature type="domain" description="C2H2-type" evidence="7">
    <location>
        <begin position="268"/>
        <end position="295"/>
    </location>
</feature>
<keyword evidence="4" id="KW-0862">Zinc</keyword>
<keyword evidence="2" id="KW-0677">Repeat</keyword>
<dbReference type="PANTHER" id="PTHR24377">
    <property type="entry name" value="IP01015P-RELATED"/>
    <property type="match status" value="1"/>
</dbReference>
<evidence type="ECO:0000256" key="6">
    <source>
        <dbReference type="PROSITE-ProRule" id="PRU00042"/>
    </source>
</evidence>
<dbReference type="FunFam" id="3.30.160.60:FF:000448">
    <property type="entry name" value="RE1-silencing transcription factor A"/>
    <property type="match status" value="1"/>
</dbReference>
<evidence type="ECO:0000256" key="5">
    <source>
        <dbReference type="ARBA" id="ARBA00023242"/>
    </source>
</evidence>
<evidence type="ECO:0000256" key="3">
    <source>
        <dbReference type="ARBA" id="ARBA00022771"/>
    </source>
</evidence>
<protein>
    <submittedName>
        <fullName evidence="8">Zinc finger protein 222</fullName>
    </submittedName>
</protein>
<dbReference type="PROSITE" id="PS00028">
    <property type="entry name" value="ZINC_FINGER_C2H2_1"/>
    <property type="match status" value="1"/>
</dbReference>
<proteinExistence type="predicted"/>
<dbReference type="OrthoDB" id="6713977at2759"/>
<dbReference type="Pfam" id="PF13909">
    <property type="entry name" value="zf-H2C2_5"/>
    <property type="match status" value="1"/>
</dbReference>
<evidence type="ECO:0000256" key="4">
    <source>
        <dbReference type="ARBA" id="ARBA00022833"/>
    </source>
</evidence>
<dbReference type="SMART" id="SM00355">
    <property type="entry name" value="ZnF_C2H2"/>
    <property type="match status" value="3"/>
</dbReference>
<evidence type="ECO:0000313" key="9">
    <source>
        <dbReference type="Proteomes" id="UP000499080"/>
    </source>
</evidence>
<keyword evidence="9" id="KW-1185">Reference proteome</keyword>
<comment type="caution">
    <text evidence="8">The sequence shown here is derived from an EMBL/GenBank/DDBJ whole genome shotgun (WGS) entry which is preliminary data.</text>
</comment>
<dbReference type="InterPro" id="IPR050826">
    <property type="entry name" value="Krueppel_C2H2_ZnFinger"/>
</dbReference>
<reference evidence="8 9" key="1">
    <citation type="journal article" date="2019" name="Sci. Rep.">
        <title>Orb-weaving spider Araneus ventricosus genome elucidates the spidroin gene catalogue.</title>
        <authorList>
            <person name="Kono N."/>
            <person name="Nakamura H."/>
            <person name="Ohtoshi R."/>
            <person name="Moran D.A.P."/>
            <person name="Shinohara A."/>
            <person name="Yoshida Y."/>
            <person name="Fujiwara M."/>
            <person name="Mori M."/>
            <person name="Tomita M."/>
            <person name="Arakawa K."/>
        </authorList>
    </citation>
    <scope>NUCLEOTIDE SEQUENCE [LARGE SCALE GENOMIC DNA]</scope>
</reference>
<evidence type="ECO:0000256" key="2">
    <source>
        <dbReference type="ARBA" id="ARBA00022737"/>
    </source>
</evidence>
<name>A0A4Y2PCZ4_ARAVE</name>
<keyword evidence="3 6" id="KW-0863">Zinc-finger</keyword>
<keyword evidence="1" id="KW-0479">Metal-binding</keyword>
<dbReference type="Gene3D" id="3.30.160.60">
    <property type="entry name" value="Classic Zinc Finger"/>
    <property type="match status" value="3"/>
</dbReference>
<feature type="domain" description="C2H2-type" evidence="7">
    <location>
        <begin position="170"/>
        <end position="197"/>
    </location>
</feature>
<evidence type="ECO:0000313" key="8">
    <source>
        <dbReference type="EMBL" id="GBN49091.1"/>
    </source>
</evidence>
<dbReference type="InterPro" id="IPR036236">
    <property type="entry name" value="Znf_C2H2_sf"/>
</dbReference>
<dbReference type="EMBL" id="BGPR01010999">
    <property type="protein sequence ID" value="GBN49091.1"/>
    <property type="molecule type" value="Genomic_DNA"/>
</dbReference>
<dbReference type="SUPFAM" id="SSF57667">
    <property type="entry name" value="beta-beta-alpha zinc fingers"/>
    <property type="match status" value="2"/>
</dbReference>
<keyword evidence="5" id="KW-0539">Nucleus</keyword>
<dbReference type="GO" id="GO:0008270">
    <property type="term" value="F:zinc ion binding"/>
    <property type="evidence" value="ECO:0007669"/>
    <property type="project" value="UniProtKB-KW"/>
</dbReference>
<sequence length="298" mass="35008">MNFYYQLPRTRRGNQPSIEINLENQTHIESPEFENQEVQIDFASSSHFAQQSKSISDNFINKNMVRDTLDKGNNSSADLLSKRRNFSTDNVFSQVSASANAAPQESAESSNQQTRSECRDIYCSKGSFLEKHCLDPTSKLVLDHEKCTNMFTNKCELNIDIQNHGVLNPYKCDHCPKEFPCEGQLRKHYVVHMVEKPYKCDHCDYTSKWKHNLTSHIRSHHESQFDSYLSKHEITSKKLFKRWKWARKFIDKLALNIHMQNHGVLNPYKCDQSPYKFPWESQLRQHYVVHSEEKPFKL</sequence>
<feature type="domain" description="C2H2-type" evidence="7">
    <location>
        <begin position="198"/>
        <end position="225"/>
    </location>
</feature>
<dbReference type="AlphaFoldDB" id="A0A4Y2PCZ4"/>
<dbReference type="PROSITE" id="PS50157">
    <property type="entry name" value="ZINC_FINGER_C2H2_2"/>
    <property type="match status" value="3"/>
</dbReference>
<evidence type="ECO:0000256" key="1">
    <source>
        <dbReference type="ARBA" id="ARBA00022723"/>
    </source>
</evidence>
<evidence type="ECO:0000259" key="7">
    <source>
        <dbReference type="PROSITE" id="PS50157"/>
    </source>
</evidence>
<gene>
    <name evidence="8" type="primary">ZNF222</name>
    <name evidence="8" type="ORF">AVEN_172847_1</name>
</gene>